<evidence type="ECO:0000259" key="2">
    <source>
        <dbReference type="Pfam" id="PF15609"/>
    </source>
</evidence>
<accession>A0A938YNQ9</accession>
<dbReference type="PIRSF" id="PIRSF020967">
    <property type="entry name" value="UCP020967"/>
    <property type="match status" value="1"/>
</dbReference>
<keyword evidence="4" id="KW-1185">Reference proteome</keyword>
<dbReference type="CDD" id="cd06223">
    <property type="entry name" value="PRTases_typeI"/>
    <property type="match status" value="1"/>
</dbReference>
<proteinExistence type="predicted"/>
<dbReference type="Pfam" id="PF12500">
    <property type="entry name" value="TRSP"/>
    <property type="match status" value="1"/>
</dbReference>
<dbReference type="AlphaFoldDB" id="A0A938YNQ9"/>
<dbReference type="InterPro" id="IPR041688">
    <property type="entry name" value="PRTase_2"/>
</dbReference>
<dbReference type="Gene3D" id="3.40.50.2020">
    <property type="match status" value="1"/>
</dbReference>
<dbReference type="InterPro" id="IPR022537">
    <property type="entry name" value="TRSP_dom"/>
</dbReference>
<feature type="domain" description="Orotate phosphoribosyltransferase-like" evidence="2">
    <location>
        <begin position="44"/>
        <end position="236"/>
    </location>
</feature>
<keyword evidence="3" id="KW-0328">Glycosyltransferase</keyword>
<dbReference type="InterPro" id="IPR000836">
    <property type="entry name" value="PRTase_dom"/>
</dbReference>
<feature type="domain" description="TRSP" evidence="1">
    <location>
        <begin position="278"/>
        <end position="410"/>
    </location>
</feature>
<comment type="caution">
    <text evidence="3">The sequence shown here is derived from an EMBL/GenBank/DDBJ whole genome shotgun (WGS) entry which is preliminary data.</text>
</comment>
<dbReference type="InterPro" id="IPR029057">
    <property type="entry name" value="PRTase-like"/>
</dbReference>
<sequence length="437" mass="46283">MTIEAEQVTGPDGDEQSSWVTREFGVHVRPVGPVAAGEPGLDGLIRIALRRNPRRAQLLVSTVLGKHIPADPAVITAAGHALGDRVRDALGGERPRLVLGFAETATSLGHLVHDAVGADLYLHSTRRTVPGVPVTAEFSENHSHATGHLLTPWPVDPLTAPEEPSERRPVVLVDDELSTGATARAVIAELHRLRPASRYVLAGLVDLRGPADERTLQDLARRLGCPIDVVSLARGEVELPDDVIAQVAARLPDPADSLAAAAVTVTRLDLPWPAGLPQGGRHGFAHADRPAFDDAVRGAAERLGAELGDLRPGPLLVLGSEELMYLPLRLAAELAAVRPERAVLFQSTTRSPVHALDVDGYPVRRRVVLPAFDPADDVPRYVYNLADPDRPVPPAAVVLVLDTTDAADAAVVERVAAALTAATGAPVLTAVLAQESR</sequence>
<keyword evidence="3" id="KW-0808">Transferase</keyword>
<organism evidence="3 4">
    <name type="scientific">Nakamurella flavida</name>
    <dbReference type="NCBI Taxonomy" id="363630"/>
    <lineage>
        <taxon>Bacteria</taxon>
        <taxon>Bacillati</taxon>
        <taxon>Actinomycetota</taxon>
        <taxon>Actinomycetes</taxon>
        <taxon>Nakamurellales</taxon>
        <taxon>Nakamurellaceae</taxon>
        <taxon>Nakamurella</taxon>
    </lineage>
</organism>
<evidence type="ECO:0000313" key="3">
    <source>
        <dbReference type="EMBL" id="MBM9476423.1"/>
    </source>
</evidence>
<dbReference type="EMBL" id="JAERWL010000007">
    <property type="protein sequence ID" value="MBM9476423.1"/>
    <property type="molecule type" value="Genomic_DNA"/>
</dbReference>
<evidence type="ECO:0000313" key="4">
    <source>
        <dbReference type="Proteomes" id="UP000663801"/>
    </source>
</evidence>
<gene>
    <name evidence="3" type="ORF">JL107_08225</name>
</gene>
<dbReference type="GO" id="GO:0016757">
    <property type="term" value="F:glycosyltransferase activity"/>
    <property type="evidence" value="ECO:0007669"/>
    <property type="project" value="UniProtKB-KW"/>
</dbReference>
<dbReference type="Pfam" id="PF15609">
    <property type="entry name" value="PRTase_2"/>
    <property type="match status" value="1"/>
</dbReference>
<protein>
    <submittedName>
        <fullName evidence="3">Phosphoribosyltransferase family protein</fullName>
    </submittedName>
</protein>
<name>A0A938YNQ9_9ACTN</name>
<dbReference type="InterPro" id="IPR011214">
    <property type="entry name" value="UCP020967"/>
</dbReference>
<dbReference type="Proteomes" id="UP000663801">
    <property type="component" value="Unassembled WGS sequence"/>
</dbReference>
<evidence type="ECO:0000259" key="1">
    <source>
        <dbReference type="Pfam" id="PF12500"/>
    </source>
</evidence>
<dbReference type="RefSeq" id="WP_205256534.1">
    <property type="nucleotide sequence ID" value="NZ_BAAAPV010000001.1"/>
</dbReference>
<dbReference type="SUPFAM" id="SSF53271">
    <property type="entry name" value="PRTase-like"/>
    <property type="match status" value="1"/>
</dbReference>
<reference evidence="3" key="1">
    <citation type="submission" date="2021-01" db="EMBL/GenBank/DDBJ databases">
        <title>KCTC 19127 draft genome.</title>
        <authorList>
            <person name="An D."/>
        </authorList>
    </citation>
    <scope>NUCLEOTIDE SEQUENCE</scope>
    <source>
        <strain evidence="3">KCTC 19127</strain>
    </source>
</reference>